<evidence type="ECO:0000256" key="5">
    <source>
        <dbReference type="ARBA" id="ARBA00022840"/>
    </source>
</evidence>
<evidence type="ECO:0000313" key="12">
    <source>
        <dbReference type="Proteomes" id="UP000029738"/>
    </source>
</evidence>
<keyword evidence="3 8" id="KW-0812">Transmembrane</keyword>
<dbReference type="PANTHER" id="PTHR11384">
    <property type="entry name" value="ATP-BINDING CASSETTE, SUB-FAMILY D MEMBER"/>
    <property type="match status" value="1"/>
</dbReference>
<dbReference type="Gene3D" id="1.20.1560.10">
    <property type="entry name" value="ABC transporter type 1, transmembrane domain"/>
    <property type="match status" value="1"/>
</dbReference>
<evidence type="ECO:0000256" key="6">
    <source>
        <dbReference type="ARBA" id="ARBA00022989"/>
    </source>
</evidence>
<dbReference type="GO" id="GO:0016887">
    <property type="term" value="F:ATP hydrolysis activity"/>
    <property type="evidence" value="ECO:0007669"/>
    <property type="project" value="InterPro"/>
</dbReference>
<dbReference type="EMBL" id="JHEG04000001">
    <property type="protein sequence ID" value="KAF3890212.1"/>
    <property type="molecule type" value="Genomic_DNA"/>
</dbReference>
<feature type="transmembrane region" description="Helical" evidence="8">
    <location>
        <begin position="80"/>
        <end position="104"/>
    </location>
</feature>
<evidence type="ECO:0000256" key="8">
    <source>
        <dbReference type="SAM" id="Phobius"/>
    </source>
</evidence>
<dbReference type="CDD" id="cd03223">
    <property type="entry name" value="ABCD_peroxisomal_ALDP"/>
    <property type="match status" value="1"/>
</dbReference>
<evidence type="ECO:0000259" key="10">
    <source>
        <dbReference type="PROSITE" id="PS50929"/>
    </source>
</evidence>
<dbReference type="GO" id="GO:0005524">
    <property type="term" value="F:ATP binding"/>
    <property type="evidence" value="ECO:0007669"/>
    <property type="project" value="UniProtKB-KW"/>
</dbReference>
<dbReference type="SUPFAM" id="SSF90123">
    <property type="entry name" value="ABC transporter transmembrane region"/>
    <property type="match status" value="1"/>
</dbReference>
<organism evidence="11 12">
    <name type="scientific">Tolypothrix bouteillei VB521301</name>
    <dbReference type="NCBI Taxonomy" id="1479485"/>
    <lineage>
        <taxon>Bacteria</taxon>
        <taxon>Bacillati</taxon>
        <taxon>Cyanobacteriota</taxon>
        <taxon>Cyanophyceae</taxon>
        <taxon>Nostocales</taxon>
        <taxon>Tolypothrichaceae</taxon>
        <taxon>Tolypothrix</taxon>
    </lineage>
</organism>
<evidence type="ECO:0000256" key="3">
    <source>
        <dbReference type="ARBA" id="ARBA00022692"/>
    </source>
</evidence>
<feature type="transmembrane region" description="Helical" evidence="8">
    <location>
        <begin position="161"/>
        <end position="182"/>
    </location>
</feature>
<dbReference type="AlphaFoldDB" id="A0A8S9TF09"/>
<evidence type="ECO:0000259" key="9">
    <source>
        <dbReference type="PROSITE" id="PS50893"/>
    </source>
</evidence>
<dbReference type="PANTHER" id="PTHR11384:SF59">
    <property type="entry name" value="LYSOSOMAL COBALAMIN TRANSPORTER ABCD4"/>
    <property type="match status" value="1"/>
</dbReference>
<dbReference type="InterPro" id="IPR003439">
    <property type="entry name" value="ABC_transporter-like_ATP-bd"/>
</dbReference>
<proteinExistence type="predicted"/>
<dbReference type="Pfam" id="PF00005">
    <property type="entry name" value="ABC_tran"/>
    <property type="match status" value="1"/>
</dbReference>
<dbReference type="InterPro" id="IPR003593">
    <property type="entry name" value="AAA+_ATPase"/>
</dbReference>
<keyword evidence="12" id="KW-1185">Reference proteome</keyword>
<keyword evidence="6 8" id="KW-1133">Transmembrane helix</keyword>
<gene>
    <name evidence="11" type="ORF">DA73_0400035760</name>
</gene>
<evidence type="ECO:0000256" key="2">
    <source>
        <dbReference type="ARBA" id="ARBA00022448"/>
    </source>
</evidence>
<feature type="transmembrane region" description="Helical" evidence="8">
    <location>
        <begin position="38"/>
        <end position="60"/>
    </location>
</feature>
<feature type="transmembrane region" description="Helical" evidence="8">
    <location>
        <begin position="276"/>
        <end position="296"/>
    </location>
</feature>
<reference evidence="11" key="1">
    <citation type="journal article" date="2015" name="Genome Announc.">
        <title>Draft Genome Sequence of Tolypothrix boutellei Strain VB521301.</title>
        <authorList>
            <person name="Chandrababunaidu M.M."/>
            <person name="Singh D."/>
            <person name="Sen D."/>
            <person name="Bhan S."/>
            <person name="Das S."/>
            <person name="Gupta A."/>
            <person name="Adhikary S.P."/>
            <person name="Tripathy S."/>
        </authorList>
    </citation>
    <scope>NUCLEOTIDE SEQUENCE</scope>
    <source>
        <strain evidence="11">VB521301</strain>
    </source>
</reference>
<accession>A0A8S9TF09</accession>
<feature type="domain" description="ABC transmembrane type-1" evidence="10">
    <location>
        <begin position="57"/>
        <end position="331"/>
    </location>
</feature>
<dbReference type="InterPro" id="IPR011527">
    <property type="entry name" value="ABC1_TM_dom"/>
</dbReference>
<dbReference type="InterPro" id="IPR027417">
    <property type="entry name" value="P-loop_NTPase"/>
</dbReference>
<keyword evidence="7 8" id="KW-0472">Membrane</keyword>
<feature type="transmembrane region" description="Helical" evidence="8">
    <location>
        <begin position="188"/>
        <end position="210"/>
    </location>
</feature>
<dbReference type="PROSITE" id="PS00211">
    <property type="entry name" value="ABC_TRANSPORTER_1"/>
    <property type="match status" value="1"/>
</dbReference>
<dbReference type="SMART" id="SM00382">
    <property type="entry name" value="AAA"/>
    <property type="match status" value="1"/>
</dbReference>
<evidence type="ECO:0000256" key="7">
    <source>
        <dbReference type="ARBA" id="ARBA00023136"/>
    </source>
</evidence>
<dbReference type="PROSITE" id="PS50893">
    <property type="entry name" value="ABC_TRANSPORTER_2"/>
    <property type="match status" value="1"/>
</dbReference>
<dbReference type="InterPro" id="IPR036640">
    <property type="entry name" value="ABC1_TM_sf"/>
</dbReference>
<dbReference type="Proteomes" id="UP000029738">
    <property type="component" value="Unassembled WGS sequence"/>
</dbReference>
<evidence type="ECO:0000256" key="4">
    <source>
        <dbReference type="ARBA" id="ARBA00022741"/>
    </source>
</evidence>
<evidence type="ECO:0000256" key="1">
    <source>
        <dbReference type="ARBA" id="ARBA00004651"/>
    </source>
</evidence>
<keyword evidence="2" id="KW-0813">Transport</keyword>
<dbReference type="Gene3D" id="3.40.50.300">
    <property type="entry name" value="P-loop containing nucleotide triphosphate hydrolases"/>
    <property type="match status" value="1"/>
</dbReference>
<name>A0A8S9TF09_9CYAN</name>
<dbReference type="InterPro" id="IPR017871">
    <property type="entry name" value="ABC_transporter-like_CS"/>
</dbReference>
<sequence>MEKNSVAFGLEKYLKNNLQYFKQFWAISKLFWCSNKKWLAISLAFMLLVLLQATTQLSVMSNIQQGNFLSALAAKDPQRFWTSIGLFLGLQITSVLLWSGYTYIRFKLILYWRYWLTNHFISQYLSNRAFYEISQLHKDIDNPDQRITEDIQGFTEVTFSIFLDVFNTVIQVIAFSGILWAISPNLMIFLLIYSGTATLIATGFFGRKLVNINFNQQKKEGNFRFGLIRLRENAESIAFYRGESQETNVLRSLFEQVYKNLDYWIRWQHLYFGSFIRFYEVIPVILPAIFIAPRVLSGELEIGKIAEAQGAFLALFRAMYLIVRRFENLTSLGAGIERLSEFYNILQQPRTDIKRETVSYPIIKTIENNSIAIQGLTLYTPNYQRTLCQSISIELQAGQGLLVQGTSGCGKSSLLRAIAGLWNCGSGTIIRPKLEEILFLPQRPYMVLGTLRQQLVYPQTHANPTDSELHQILQQINLPYLAERFGGFDTEKDWPHVLSLGEQQRVAFARILLAKPKYVILDEATSALDVKNEESFYQHLLETGATFISVGHRPSLLKYHQTILELLDSKEWKIQQI</sequence>
<dbReference type="GO" id="GO:0140359">
    <property type="term" value="F:ABC-type transporter activity"/>
    <property type="evidence" value="ECO:0007669"/>
    <property type="project" value="InterPro"/>
</dbReference>
<dbReference type="SUPFAM" id="SSF52540">
    <property type="entry name" value="P-loop containing nucleoside triphosphate hydrolases"/>
    <property type="match status" value="1"/>
</dbReference>
<protein>
    <submittedName>
        <fullName evidence="11">ABC transporter ATP-binding protein/permease</fullName>
    </submittedName>
</protein>
<comment type="subcellular location">
    <subcellularLocation>
        <location evidence="1">Cell membrane</location>
        <topology evidence="1">Multi-pass membrane protein</topology>
    </subcellularLocation>
</comment>
<dbReference type="Pfam" id="PF06472">
    <property type="entry name" value="ABC_membrane_2"/>
    <property type="match status" value="1"/>
</dbReference>
<evidence type="ECO:0000313" key="11">
    <source>
        <dbReference type="EMBL" id="KAF3890212.1"/>
    </source>
</evidence>
<dbReference type="PROSITE" id="PS50929">
    <property type="entry name" value="ABC_TM1F"/>
    <property type="match status" value="1"/>
</dbReference>
<dbReference type="RefSeq" id="WP_050045555.1">
    <property type="nucleotide sequence ID" value="NZ_JHEG04000001.1"/>
</dbReference>
<keyword evidence="4" id="KW-0547">Nucleotide-binding</keyword>
<comment type="caution">
    <text evidence="11">The sequence shown here is derived from an EMBL/GenBank/DDBJ whole genome shotgun (WGS) entry which is preliminary data.</text>
</comment>
<dbReference type="OrthoDB" id="9810134at2"/>
<dbReference type="GO" id="GO:0005886">
    <property type="term" value="C:plasma membrane"/>
    <property type="evidence" value="ECO:0007669"/>
    <property type="project" value="UniProtKB-SubCell"/>
</dbReference>
<feature type="domain" description="ABC transporter" evidence="9">
    <location>
        <begin position="371"/>
        <end position="577"/>
    </location>
</feature>
<reference evidence="11" key="2">
    <citation type="submission" date="2019-11" db="EMBL/GenBank/DDBJ databases">
        <title>Improved Assembly of Tolypothrix boutellei genome.</title>
        <authorList>
            <person name="Sarangi A.N."/>
            <person name="Mukherjee M."/>
            <person name="Ghosh S."/>
            <person name="Singh D."/>
            <person name="Das A."/>
            <person name="Kant S."/>
            <person name="Prusty A."/>
            <person name="Tripathy S."/>
        </authorList>
    </citation>
    <scope>NUCLEOTIDE SEQUENCE</scope>
    <source>
        <strain evidence="11">VB521301</strain>
    </source>
</reference>
<dbReference type="InterPro" id="IPR050835">
    <property type="entry name" value="ABC_transporter_sub-D"/>
</dbReference>
<keyword evidence="5 11" id="KW-0067">ATP-binding</keyword>